<dbReference type="Proteomes" id="UP000037035">
    <property type="component" value="Unassembled WGS sequence"/>
</dbReference>
<sequence length="1131" mass="116054">MLQQEATGKDFWRWLQNNIYSFSFWLCRGLCFFWPIRRSSASISNQSHHCPQLVCQHSRDTSFRTNSFPKLSLVITPRSQQVGQTKTQRLKNGESSRIPSDHHIQTFACSSGGNSQLNEKKKGINPGEEGMKQTCELLAVPEFFILLSHATETIHNETYHGRYSVHITAAMICKVLSPNKGICTVKNWCPLIRTWLYLGRLIKYISASVEVSMNSLKGRALKGGVYNLAWENHCSSRTGKCDHLSYGPDRDVIVDSFSYWLTCATNLVPARSVVFAEVPSEREQRSLCHRLFPCSYITGGPLARVSHLLIQQPLQLLSTHLKKAKELKHTKSPARMFIKPAFILLALALANSGLATPVPHKDVDSYISANAHVPDDYSSGEVPVSAPPTPSAPPPAPTPTRAPASTESGPSIKPALKDKYSGPPGSVPSGSAASPADKPAPKDKYSGSLGAVSPVQSGPGAAEKPVPKDKHSIGFPASALAPVPAPARVPAPAPVRAPSSTPASAPVSVPAPKDKYSGNSGYVSPAPSGPAPVSVDKPAAKNKYSGSSGAAPPAPSGSASGPSVKPAPQDNKSGVVSPPPSGPARPPADKPAPKDKYSGSSGAASPAPSGPAPRPAEKPVTQDKYSGSSGAVSPAPSGSALSPTDKPAPKDKYTGSAGTVSPASSNPLPTPAHTPSLKDKYSGSSGAVSPAPSGPALSPTDKPASKDKYTGSAGIVSPAPSNPLPTPGDTPALKDKYSGSSGAVLPAPSGPPADKPSPKDKYSGSPGVVSSAPFGIAQPAPGVASDVPRGVLPGGPAGVFPGGPAGVLPGGPAGFFPGGAAFFPGSPAGVLPGGPSGIVSSGGSGGFLPGGPRGSIFAGPGAAVGGCGVGVFGRCSPGGVVLGPIGSAIPTGFASDLSGGIIGGPGGVFGGLGGMMGGFGGIVGGASGIIGTASGMAGGTSAMIGGGMSGIGGGFSGGMSTYQEADSDRSSYSGASSMSPFGSSGFSQSNSDLAITHFSNHVNFSIALRFRLCIFFYVVFVAKKLLAIVCLLIRCSLHRQSCFFAIVPPEESRVFQSKTHPASILCRATWPKLLQDESTAPCMPIAHCESNSHHILTRFKGRLPQKTRVAKIKHKQLKKMTRRETRGNMQK</sequence>
<protein>
    <submittedName>
        <fullName evidence="3">Uncharacterized protein</fullName>
    </submittedName>
</protein>
<comment type="caution">
    <text evidence="3">The sequence shown here is derived from an EMBL/GenBank/DDBJ whole genome shotgun (WGS) entry which is preliminary data.</text>
</comment>
<feature type="compositionally biased region" description="Low complexity" evidence="1">
    <location>
        <begin position="626"/>
        <end position="643"/>
    </location>
</feature>
<organism evidence="3 4">
    <name type="scientific">Puccinia sorghi</name>
    <dbReference type="NCBI Taxonomy" id="27349"/>
    <lineage>
        <taxon>Eukaryota</taxon>
        <taxon>Fungi</taxon>
        <taxon>Dikarya</taxon>
        <taxon>Basidiomycota</taxon>
        <taxon>Pucciniomycotina</taxon>
        <taxon>Pucciniomycetes</taxon>
        <taxon>Pucciniales</taxon>
        <taxon>Pucciniaceae</taxon>
        <taxon>Puccinia</taxon>
    </lineage>
</organism>
<dbReference type="VEuPathDB" id="FungiDB:VP01_2582g1"/>
<accession>A0A0L6V4Y3</accession>
<dbReference type="STRING" id="27349.A0A0L6V4Y3"/>
<feature type="compositionally biased region" description="Pro residues" evidence="1">
    <location>
        <begin position="385"/>
        <end position="400"/>
    </location>
</feature>
<feature type="compositionally biased region" description="Pro residues" evidence="1">
    <location>
        <begin position="483"/>
        <end position="495"/>
    </location>
</feature>
<feature type="region of interest" description="Disordered" evidence="1">
    <location>
        <begin position="377"/>
        <end position="770"/>
    </location>
</feature>
<feature type="compositionally biased region" description="Low complexity" evidence="1">
    <location>
        <begin position="496"/>
        <end position="511"/>
    </location>
</feature>
<feature type="compositionally biased region" description="Low complexity" evidence="1">
    <location>
        <begin position="682"/>
        <end position="699"/>
    </location>
</feature>
<keyword evidence="2" id="KW-1133">Transmembrane helix</keyword>
<feature type="compositionally biased region" description="Low complexity" evidence="1">
    <location>
        <begin position="598"/>
        <end position="607"/>
    </location>
</feature>
<feature type="transmembrane region" description="Helical" evidence="2">
    <location>
        <begin position="1014"/>
        <end position="1033"/>
    </location>
</feature>
<feature type="compositionally biased region" description="Low complexity" evidence="1">
    <location>
        <begin position="545"/>
        <end position="563"/>
    </location>
</feature>
<feature type="compositionally biased region" description="Pro residues" evidence="1">
    <location>
        <begin position="577"/>
        <end position="586"/>
    </location>
</feature>
<keyword evidence="2" id="KW-0472">Membrane</keyword>
<dbReference type="EMBL" id="LAVV01007482">
    <property type="protein sequence ID" value="KNZ55784.1"/>
    <property type="molecule type" value="Genomic_DNA"/>
</dbReference>
<feature type="compositionally biased region" description="Low complexity" evidence="1">
    <location>
        <begin position="421"/>
        <end position="437"/>
    </location>
</feature>
<evidence type="ECO:0000256" key="1">
    <source>
        <dbReference type="SAM" id="MobiDB-lite"/>
    </source>
</evidence>
<proteinExistence type="predicted"/>
<evidence type="ECO:0000313" key="4">
    <source>
        <dbReference type="Proteomes" id="UP000037035"/>
    </source>
</evidence>
<keyword evidence="4" id="KW-1185">Reference proteome</keyword>
<dbReference type="AlphaFoldDB" id="A0A0L6V4Y3"/>
<evidence type="ECO:0000256" key="2">
    <source>
        <dbReference type="SAM" id="Phobius"/>
    </source>
</evidence>
<reference evidence="3 4" key="1">
    <citation type="submission" date="2015-08" db="EMBL/GenBank/DDBJ databases">
        <title>Next Generation Sequencing and Analysis of the Genome of Puccinia sorghi L Schw, the Causal Agent of Maize Common Rust.</title>
        <authorList>
            <person name="Rochi L."/>
            <person name="Burguener G."/>
            <person name="Darino M."/>
            <person name="Turjanski A."/>
            <person name="Kreff E."/>
            <person name="Dieguez M.J."/>
            <person name="Sacco F."/>
        </authorList>
    </citation>
    <scope>NUCLEOTIDE SEQUENCE [LARGE SCALE GENOMIC DNA]</scope>
    <source>
        <strain evidence="3 4">RO10H11247</strain>
    </source>
</reference>
<evidence type="ECO:0000313" key="3">
    <source>
        <dbReference type="EMBL" id="KNZ55784.1"/>
    </source>
</evidence>
<feature type="compositionally biased region" description="Polar residues" evidence="1">
    <location>
        <begin position="656"/>
        <end position="667"/>
    </location>
</feature>
<name>A0A0L6V4Y3_9BASI</name>
<feature type="compositionally biased region" description="Basic and acidic residues" evidence="1">
    <location>
        <begin position="587"/>
        <end position="597"/>
    </location>
</feature>
<keyword evidence="2" id="KW-0812">Transmembrane</keyword>
<feature type="compositionally biased region" description="Low complexity" evidence="1">
    <location>
        <begin position="520"/>
        <end position="535"/>
    </location>
</feature>
<gene>
    <name evidence="3" type="ORF">VP01_2582g1</name>
</gene>